<dbReference type="Proteomes" id="UP001182042">
    <property type="component" value="Unassembled WGS sequence"/>
</dbReference>
<organism evidence="1 2">
    <name type="scientific">Bacillus pumilus</name>
    <name type="common">Bacillus mesentericus</name>
    <dbReference type="NCBI Taxonomy" id="1408"/>
    <lineage>
        <taxon>Bacteria</taxon>
        <taxon>Bacillati</taxon>
        <taxon>Bacillota</taxon>
        <taxon>Bacilli</taxon>
        <taxon>Bacillales</taxon>
        <taxon>Bacillaceae</taxon>
        <taxon>Bacillus</taxon>
    </lineage>
</organism>
<name>A0AAE3WJS0_BACPU</name>
<gene>
    <name evidence="1" type="ORF">FO508_10120</name>
</gene>
<evidence type="ECO:0000313" key="1">
    <source>
        <dbReference type="EMBL" id="MDR4250699.1"/>
    </source>
</evidence>
<proteinExistence type="predicted"/>
<accession>A0AAE3WJS0</accession>
<reference evidence="1" key="1">
    <citation type="submission" date="2019-07" db="EMBL/GenBank/DDBJ databases">
        <title>Phylogenomic Reclassification of ATCC Bacillus Strains and Various Taxa within the Genus Bacillus.</title>
        <authorList>
            <person name="Riojas M.A."/>
            <person name="Frank A.M."/>
            <person name="Fenn S.L."/>
            <person name="King S."/>
            <person name="Brower S."/>
            <person name="Hazbon M.H."/>
        </authorList>
    </citation>
    <scope>NUCLEOTIDE SEQUENCE</scope>
    <source>
        <strain evidence="1">ATCC 27142</strain>
    </source>
</reference>
<protein>
    <submittedName>
        <fullName evidence="1">Uncharacterized protein</fullName>
    </submittedName>
</protein>
<sequence length="95" mass="11066">MIRVYKYDENYVWEATGEILVDVENGEEIPEGYTTVRPPDGLFIKTFDPEKEEWFEGATQEYIDSLFPEVAPSDIEIVRQRQAEIVFTLMMKGVI</sequence>
<evidence type="ECO:0000313" key="2">
    <source>
        <dbReference type="Proteomes" id="UP001182042"/>
    </source>
</evidence>
<dbReference type="AlphaFoldDB" id="A0AAE3WJS0"/>
<dbReference type="EMBL" id="VKQA01000002">
    <property type="protein sequence ID" value="MDR4250699.1"/>
    <property type="molecule type" value="Genomic_DNA"/>
</dbReference>
<dbReference type="RefSeq" id="WP_309415788.1">
    <property type="nucleotide sequence ID" value="NZ_CP187658.1"/>
</dbReference>
<comment type="caution">
    <text evidence="1">The sequence shown here is derived from an EMBL/GenBank/DDBJ whole genome shotgun (WGS) entry which is preliminary data.</text>
</comment>